<evidence type="ECO:0000313" key="3">
    <source>
        <dbReference type="EMBL" id="KAJ8048401.1"/>
    </source>
</evidence>
<dbReference type="EMBL" id="JAIZAY010000001">
    <property type="protein sequence ID" value="KAJ8048401.1"/>
    <property type="molecule type" value="Genomic_DNA"/>
</dbReference>
<keyword evidence="4" id="KW-1185">Reference proteome</keyword>
<comment type="caution">
    <text evidence="3">The sequence shown here is derived from an EMBL/GenBank/DDBJ whole genome shotgun (WGS) entry which is preliminary data.</text>
</comment>
<dbReference type="PROSITE" id="PS50966">
    <property type="entry name" value="ZF_SWIM"/>
    <property type="match status" value="1"/>
</dbReference>
<gene>
    <name evidence="3" type="ORF">HOLleu_00698</name>
</gene>
<keyword evidence="1" id="KW-0863">Zinc-finger</keyword>
<dbReference type="AlphaFoldDB" id="A0A9Q1CNC1"/>
<accession>A0A9Q1CNC1</accession>
<evidence type="ECO:0000256" key="1">
    <source>
        <dbReference type="PROSITE-ProRule" id="PRU00325"/>
    </source>
</evidence>
<keyword evidence="1" id="KW-0479">Metal-binding</keyword>
<keyword evidence="1" id="KW-0862">Zinc</keyword>
<reference evidence="3" key="1">
    <citation type="submission" date="2021-10" db="EMBL/GenBank/DDBJ databases">
        <title>Tropical sea cucumber genome reveals ecological adaptation and Cuvierian tubules defense mechanism.</title>
        <authorList>
            <person name="Chen T."/>
        </authorList>
    </citation>
    <scope>NUCLEOTIDE SEQUENCE</scope>
    <source>
        <strain evidence="3">Nanhai2018</strain>
        <tissue evidence="3">Muscle</tissue>
    </source>
</reference>
<name>A0A9Q1CNC1_HOLLE</name>
<protein>
    <recommendedName>
        <fullName evidence="2">SWIM-type domain-containing protein</fullName>
    </recommendedName>
</protein>
<organism evidence="3 4">
    <name type="scientific">Holothuria leucospilota</name>
    <name type="common">Black long sea cucumber</name>
    <name type="synonym">Mertensiothuria leucospilota</name>
    <dbReference type="NCBI Taxonomy" id="206669"/>
    <lineage>
        <taxon>Eukaryota</taxon>
        <taxon>Metazoa</taxon>
        <taxon>Echinodermata</taxon>
        <taxon>Eleutherozoa</taxon>
        <taxon>Echinozoa</taxon>
        <taxon>Holothuroidea</taxon>
        <taxon>Aspidochirotacea</taxon>
        <taxon>Aspidochirotida</taxon>
        <taxon>Holothuriidae</taxon>
        <taxon>Holothuria</taxon>
    </lineage>
</organism>
<dbReference type="PANTHER" id="PTHR35385:SF2">
    <property type="entry name" value="PROTEIN B, PUTATIVE-RELATED"/>
    <property type="match status" value="1"/>
</dbReference>
<evidence type="ECO:0000313" key="4">
    <source>
        <dbReference type="Proteomes" id="UP001152320"/>
    </source>
</evidence>
<proteinExistence type="predicted"/>
<dbReference type="Proteomes" id="UP001152320">
    <property type="component" value="Chromosome 1"/>
</dbReference>
<dbReference type="GO" id="GO:0008270">
    <property type="term" value="F:zinc ion binding"/>
    <property type="evidence" value="ECO:0007669"/>
    <property type="project" value="UniProtKB-KW"/>
</dbReference>
<feature type="domain" description="SWIM-type" evidence="2">
    <location>
        <begin position="372"/>
        <end position="394"/>
    </location>
</feature>
<sequence>MCVCRDNLLSSFEALKVFKRTAEKQKVNFTSDNSEDCNNLFTIKELRIALERSNDTATGPDEVHYQFLKHLPDNSLLVLLDIFNGIWENGNFPAAWREATVIPIAKPEDQARDWLKEFQKSSFSTWRIARTYPNAGSRNTYRVDLQCQQNTRPRSATADLRKGSKNTGCPATMSVTVKRPFDVRGRIRTNDPHIKDGYFTTVSLKWPQNHEMSSADALRRRDVSEEAVQKLLDFFKAGYSPTAALDTLKYDLQEQYSAEEYTRISADRSICPDLQFCFSPAGALPVGVVVTSSESEPTLTAAFRLMKTLLPDGAFFGEGRKEPHVIMTDDCSSLRNALHVVIPKSSLLCVFHLLQIADNEYMVKSSHGDVSYNVNIELGTCLCPVGSSGAPCSHQ</sequence>
<dbReference type="InterPro" id="IPR007527">
    <property type="entry name" value="Znf_SWIM"/>
</dbReference>
<evidence type="ECO:0000259" key="2">
    <source>
        <dbReference type="PROSITE" id="PS50966"/>
    </source>
</evidence>
<dbReference type="OrthoDB" id="1902038at2759"/>
<dbReference type="PANTHER" id="PTHR35385">
    <property type="entry name" value="PROTEIN B, PUTATIVE-RELATED-RELATED"/>
    <property type="match status" value="1"/>
</dbReference>